<dbReference type="EC" id="3.1.26.4" evidence="3"/>
<evidence type="ECO:0000256" key="7">
    <source>
        <dbReference type="ARBA" id="ARBA00022801"/>
    </source>
</evidence>
<evidence type="ECO:0000259" key="9">
    <source>
        <dbReference type="PROSITE" id="PS50879"/>
    </source>
</evidence>
<evidence type="ECO:0000256" key="8">
    <source>
        <dbReference type="SAM" id="MobiDB-lite"/>
    </source>
</evidence>
<evidence type="ECO:0000256" key="5">
    <source>
        <dbReference type="ARBA" id="ARBA00022723"/>
    </source>
</evidence>
<evidence type="ECO:0000313" key="10">
    <source>
        <dbReference type="EMBL" id="KAK2630307.1"/>
    </source>
</evidence>
<dbReference type="Pfam" id="PF00075">
    <property type="entry name" value="RNase_H"/>
    <property type="match status" value="1"/>
</dbReference>
<dbReference type="PROSITE" id="PS50879">
    <property type="entry name" value="RNASE_H_1"/>
    <property type="match status" value="1"/>
</dbReference>
<dbReference type="GO" id="GO:0004523">
    <property type="term" value="F:RNA-DNA hybrid ribonuclease activity"/>
    <property type="evidence" value="ECO:0007669"/>
    <property type="project" value="UniProtKB-EC"/>
</dbReference>
<name>A0AAD9T7I3_9HELO</name>
<keyword evidence="7" id="KW-0378">Hydrolase</keyword>
<proteinExistence type="inferred from homology"/>
<dbReference type="AlphaFoldDB" id="A0AAD9T7I3"/>
<evidence type="ECO:0000256" key="2">
    <source>
        <dbReference type="ARBA" id="ARBA00005300"/>
    </source>
</evidence>
<comment type="catalytic activity">
    <reaction evidence="1">
        <text>Endonucleolytic cleavage to 5'-phosphomonoester.</text>
        <dbReference type="EC" id="3.1.26.4"/>
    </reaction>
</comment>
<organism evidence="10 11">
    <name type="scientific">Diplocarpon rosae</name>
    <dbReference type="NCBI Taxonomy" id="946125"/>
    <lineage>
        <taxon>Eukaryota</taxon>
        <taxon>Fungi</taxon>
        <taxon>Dikarya</taxon>
        <taxon>Ascomycota</taxon>
        <taxon>Pezizomycotina</taxon>
        <taxon>Leotiomycetes</taxon>
        <taxon>Helotiales</taxon>
        <taxon>Drepanopezizaceae</taxon>
        <taxon>Diplocarpon</taxon>
    </lineage>
</organism>
<evidence type="ECO:0000256" key="3">
    <source>
        <dbReference type="ARBA" id="ARBA00012180"/>
    </source>
</evidence>
<evidence type="ECO:0000256" key="1">
    <source>
        <dbReference type="ARBA" id="ARBA00000077"/>
    </source>
</evidence>
<dbReference type="EMBL" id="JAUBYV010000001">
    <property type="protein sequence ID" value="KAK2630307.1"/>
    <property type="molecule type" value="Genomic_DNA"/>
</dbReference>
<keyword evidence="6" id="KW-0255">Endonuclease</keyword>
<dbReference type="GO" id="GO:0043137">
    <property type="term" value="P:DNA replication, removal of RNA primer"/>
    <property type="evidence" value="ECO:0007669"/>
    <property type="project" value="TreeGrafter"/>
</dbReference>
<dbReference type="InterPro" id="IPR050092">
    <property type="entry name" value="RNase_H"/>
</dbReference>
<dbReference type="GO" id="GO:0003676">
    <property type="term" value="F:nucleic acid binding"/>
    <property type="evidence" value="ECO:0007669"/>
    <property type="project" value="InterPro"/>
</dbReference>
<keyword evidence="11" id="KW-1185">Reference proteome</keyword>
<comment type="similarity">
    <text evidence="2">Belongs to the RNase H family.</text>
</comment>
<feature type="domain" description="RNase H type-1" evidence="9">
    <location>
        <begin position="18"/>
        <end position="194"/>
    </location>
</feature>
<comment type="caution">
    <text evidence="10">The sequence shown here is derived from an EMBL/GenBank/DDBJ whole genome shotgun (WGS) entry which is preliminary data.</text>
</comment>
<dbReference type="Proteomes" id="UP001285354">
    <property type="component" value="Unassembled WGS sequence"/>
</dbReference>
<gene>
    <name evidence="10" type="ORF">QTJ16_001127</name>
</gene>
<dbReference type="InterPro" id="IPR036397">
    <property type="entry name" value="RNaseH_sf"/>
</dbReference>
<dbReference type="InterPro" id="IPR002156">
    <property type="entry name" value="RNaseH_domain"/>
</dbReference>
<dbReference type="GO" id="GO:0046872">
    <property type="term" value="F:metal ion binding"/>
    <property type="evidence" value="ECO:0007669"/>
    <property type="project" value="UniProtKB-KW"/>
</dbReference>
<dbReference type="PANTHER" id="PTHR10642:SF26">
    <property type="entry name" value="RIBONUCLEASE H1"/>
    <property type="match status" value="1"/>
</dbReference>
<reference evidence="10" key="1">
    <citation type="submission" date="2023-06" db="EMBL/GenBank/DDBJ databases">
        <title>Draft genome of Marssonina rosae.</title>
        <authorList>
            <person name="Cheng Q."/>
        </authorList>
    </citation>
    <scope>NUCLEOTIDE SEQUENCE</scope>
    <source>
        <strain evidence="10">R4</strain>
    </source>
</reference>
<evidence type="ECO:0000313" key="11">
    <source>
        <dbReference type="Proteomes" id="UP001285354"/>
    </source>
</evidence>
<keyword evidence="4" id="KW-0540">Nuclease</keyword>
<accession>A0AAD9T7I3</accession>
<dbReference type="Gene3D" id="3.30.420.10">
    <property type="entry name" value="Ribonuclease H-like superfamily/Ribonuclease H"/>
    <property type="match status" value="1"/>
</dbReference>
<dbReference type="InterPro" id="IPR012337">
    <property type="entry name" value="RNaseH-like_sf"/>
</dbReference>
<feature type="region of interest" description="Disordered" evidence="8">
    <location>
        <begin position="185"/>
        <end position="215"/>
    </location>
</feature>
<dbReference type="PANTHER" id="PTHR10642">
    <property type="entry name" value="RIBONUCLEASE H1"/>
    <property type="match status" value="1"/>
</dbReference>
<dbReference type="SUPFAM" id="SSF53098">
    <property type="entry name" value="Ribonuclease H-like"/>
    <property type="match status" value="1"/>
</dbReference>
<protein>
    <recommendedName>
        <fullName evidence="3">ribonuclease H</fullName>
        <ecNumber evidence="3">3.1.26.4</ecNumber>
    </recommendedName>
</protein>
<evidence type="ECO:0000256" key="6">
    <source>
        <dbReference type="ARBA" id="ARBA00022759"/>
    </source>
</evidence>
<sequence>MKYDSLLNICGCIEYAGTSRSLLVFTDGACSNNGNEGARGGLGVFFGPGSRFNLSERVATSGVPTNQKAELEAVARALEAVRNTVIPHRPRTVINSESSYDYRAVCDMTHMRLIIATDSSYVVECLCKHMTDWSKNKQGALVSKQGQLVENSQAFLRLQNGVEELSMVGVQVANYHVGRVENKEADGRAKASIPGDLLRSPGRATPYQRPTRLSG</sequence>
<evidence type="ECO:0000256" key="4">
    <source>
        <dbReference type="ARBA" id="ARBA00022722"/>
    </source>
</evidence>
<keyword evidence="5" id="KW-0479">Metal-binding</keyword>